<dbReference type="GO" id="GO:0005634">
    <property type="term" value="C:nucleus"/>
    <property type="evidence" value="ECO:0007669"/>
    <property type="project" value="UniProtKB-SubCell"/>
</dbReference>
<proteinExistence type="predicted"/>
<evidence type="ECO:0000256" key="4">
    <source>
        <dbReference type="ARBA" id="ARBA00022833"/>
    </source>
</evidence>
<keyword evidence="2" id="KW-0479">Metal-binding</keyword>
<evidence type="ECO:0000256" key="6">
    <source>
        <dbReference type="SAM" id="MobiDB-lite"/>
    </source>
</evidence>
<dbReference type="InterPro" id="IPR013087">
    <property type="entry name" value="Znf_C2H2_type"/>
</dbReference>
<feature type="region of interest" description="Disordered" evidence="6">
    <location>
        <begin position="1"/>
        <end position="20"/>
    </location>
</feature>
<dbReference type="SMART" id="SM00451">
    <property type="entry name" value="ZnF_U1"/>
    <property type="match status" value="1"/>
</dbReference>
<dbReference type="GO" id="GO:0008270">
    <property type="term" value="F:zinc ion binding"/>
    <property type="evidence" value="ECO:0007669"/>
    <property type="project" value="UniProtKB-KW"/>
</dbReference>
<dbReference type="GO" id="GO:0003676">
    <property type="term" value="F:nucleic acid binding"/>
    <property type="evidence" value="ECO:0007669"/>
    <property type="project" value="InterPro"/>
</dbReference>
<dbReference type="InterPro" id="IPR036236">
    <property type="entry name" value="Znf_C2H2_sf"/>
</dbReference>
<feature type="domain" description="Matrin-type" evidence="7">
    <location>
        <begin position="143"/>
        <end position="173"/>
    </location>
</feature>
<protein>
    <recommendedName>
        <fullName evidence="7">Matrin-type domain-containing protein</fullName>
    </recommendedName>
</protein>
<evidence type="ECO:0000256" key="3">
    <source>
        <dbReference type="ARBA" id="ARBA00022771"/>
    </source>
</evidence>
<dbReference type="InterPro" id="IPR003604">
    <property type="entry name" value="Matrin/U1-like-C_Znf_C2H2"/>
</dbReference>
<reference evidence="8" key="2">
    <citation type="submission" date="2025-09" db="UniProtKB">
        <authorList>
            <consortium name="Ensembl"/>
        </authorList>
    </citation>
    <scope>IDENTIFICATION</scope>
</reference>
<evidence type="ECO:0000256" key="1">
    <source>
        <dbReference type="ARBA" id="ARBA00004123"/>
    </source>
</evidence>
<comment type="subcellular location">
    <subcellularLocation>
        <location evidence="1">Nucleus</location>
    </subcellularLocation>
</comment>
<evidence type="ECO:0000256" key="5">
    <source>
        <dbReference type="ARBA" id="ARBA00023242"/>
    </source>
</evidence>
<dbReference type="PROSITE" id="PS50171">
    <property type="entry name" value="ZF_MATRIN"/>
    <property type="match status" value="1"/>
</dbReference>
<evidence type="ECO:0000259" key="7">
    <source>
        <dbReference type="PROSITE" id="PS50171"/>
    </source>
</evidence>
<sequence length="189" mass="20816">VPSDPSALLTVDEIQEDNEDNPLVTLDEVNEDEDDFLADFNHLKEELNFVTVDEVGDEEEEGALPGKNPAEDEDDEDIVAVAGPEEVGILGDTNPEEQMGEISKPKGEEHQRTQSTPKGKSKAVRGDCVVSSALDILVPKAGFFCQICSLFYADKPSMINHCRTPLHRQNMEKFMAKQQDNGGEEPSSR</sequence>
<name>A0A8C3QKJ3_9PASS</name>
<feature type="compositionally biased region" description="Basic and acidic residues" evidence="6">
    <location>
        <begin position="103"/>
        <end position="112"/>
    </location>
</feature>
<evidence type="ECO:0000313" key="8">
    <source>
        <dbReference type="Ensembl" id="ENSCRFP00000007454.1"/>
    </source>
</evidence>
<evidence type="ECO:0000256" key="2">
    <source>
        <dbReference type="ARBA" id="ARBA00022723"/>
    </source>
</evidence>
<evidence type="ECO:0000313" key="9">
    <source>
        <dbReference type="Proteomes" id="UP000694396"/>
    </source>
</evidence>
<reference evidence="8" key="1">
    <citation type="submission" date="2025-08" db="UniProtKB">
        <authorList>
            <consortium name="Ensembl"/>
        </authorList>
    </citation>
    <scope>IDENTIFICATION</scope>
</reference>
<dbReference type="SUPFAM" id="SSF57667">
    <property type="entry name" value="beta-beta-alpha zinc fingers"/>
    <property type="match status" value="1"/>
</dbReference>
<dbReference type="PROSITE" id="PS00028">
    <property type="entry name" value="ZINC_FINGER_C2H2_1"/>
    <property type="match status" value="1"/>
</dbReference>
<dbReference type="InterPro" id="IPR000690">
    <property type="entry name" value="Matrin/U1-C_Znf_C2H2"/>
</dbReference>
<keyword evidence="9" id="KW-1185">Reference proteome</keyword>
<accession>A0A8C3QKJ3</accession>
<dbReference type="Proteomes" id="UP000694396">
    <property type="component" value="Unplaced"/>
</dbReference>
<dbReference type="Ensembl" id="ENSCRFT00000007722.1">
    <property type="protein sequence ID" value="ENSCRFP00000007454.1"/>
    <property type="gene ID" value="ENSCRFG00000005872.1"/>
</dbReference>
<keyword evidence="3" id="KW-0863">Zinc-finger</keyword>
<feature type="region of interest" description="Disordered" evidence="6">
    <location>
        <begin position="51"/>
        <end position="124"/>
    </location>
</feature>
<keyword evidence="4" id="KW-0862">Zinc</keyword>
<keyword evidence="5" id="KW-0539">Nucleus</keyword>
<dbReference type="AlphaFoldDB" id="A0A8C3QKJ3"/>
<organism evidence="8 9">
    <name type="scientific">Cyanoderma ruficeps</name>
    <name type="common">rufous-capped babbler</name>
    <dbReference type="NCBI Taxonomy" id="181631"/>
    <lineage>
        <taxon>Eukaryota</taxon>
        <taxon>Metazoa</taxon>
        <taxon>Chordata</taxon>
        <taxon>Craniata</taxon>
        <taxon>Vertebrata</taxon>
        <taxon>Euteleostomi</taxon>
        <taxon>Archelosauria</taxon>
        <taxon>Archosauria</taxon>
        <taxon>Dinosauria</taxon>
        <taxon>Saurischia</taxon>
        <taxon>Theropoda</taxon>
        <taxon>Coelurosauria</taxon>
        <taxon>Aves</taxon>
        <taxon>Neognathae</taxon>
        <taxon>Neoaves</taxon>
        <taxon>Telluraves</taxon>
        <taxon>Australaves</taxon>
        <taxon>Passeriformes</taxon>
        <taxon>Sylvioidea</taxon>
        <taxon>Timaliidae</taxon>
        <taxon>Cyanoderma</taxon>
    </lineage>
</organism>